<evidence type="ECO:0000259" key="4">
    <source>
        <dbReference type="PROSITE" id="PS51061"/>
    </source>
</evidence>
<dbReference type="GO" id="GO:0003723">
    <property type="term" value="F:RNA binding"/>
    <property type="evidence" value="ECO:0007669"/>
    <property type="project" value="UniProtKB-UniRule"/>
</dbReference>
<evidence type="ECO:0000256" key="2">
    <source>
        <dbReference type="PROSITE-ProRule" id="PRU00118"/>
    </source>
</evidence>
<evidence type="ECO:0000313" key="5">
    <source>
        <dbReference type="EMBL" id="QNN61328.1"/>
    </source>
</evidence>
<dbReference type="EMBL" id="CP060715">
    <property type="protein sequence ID" value="QNN61328.1"/>
    <property type="molecule type" value="Genomic_DNA"/>
</dbReference>
<dbReference type="AlphaFoldDB" id="A0A7G9S0F3"/>
<protein>
    <submittedName>
        <fullName evidence="5">KH domain-containing protein</fullName>
    </submittedName>
</protein>
<accession>A0A7G9S0F3</accession>
<dbReference type="InterPro" id="IPR036867">
    <property type="entry name" value="R3H_dom_sf"/>
</dbReference>
<dbReference type="Pfam" id="PF01424">
    <property type="entry name" value="R3H"/>
    <property type="match status" value="1"/>
</dbReference>
<keyword evidence="6" id="KW-1185">Reference proteome</keyword>
<dbReference type="Proteomes" id="UP000515928">
    <property type="component" value="Chromosome"/>
</dbReference>
<evidence type="ECO:0000313" key="6">
    <source>
        <dbReference type="Proteomes" id="UP000515928"/>
    </source>
</evidence>
<dbReference type="Gene3D" id="3.30.1370.50">
    <property type="entry name" value="R3H-like domain"/>
    <property type="match status" value="1"/>
</dbReference>
<proteinExistence type="predicted"/>
<feature type="domain" description="KH type-2" evidence="3">
    <location>
        <begin position="59"/>
        <end position="134"/>
    </location>
</feature>
<dbReference type="InterPro" id="IPR004044">
    <property type="entry name" value="KH_dom_type_2"/>
</dbReference>
<dbReference type="KEGG" id="eio:H9L01_02885"/>
<dbReference type="PANTHER" id="PTHR35800">
    <property type="entry name" value="PROTEIN JAG"/>
    <property type="match status" value="1"/>
</dbReference>
<evidence type="ECO:0000259" key="3">
    <source>
        <dbReference type="PROSITE" id="PS50823"/>
    </source>
</evidence>
<dbReference type="Pfam" id="PF13083">
    <property type="entry name" value="KH_KhpA-B"/>
    <property type="match status" value="1"/>
</dbReference>
<dbReference type="SUPFAM" id="SSF82708">
    <property type="entry name" value="R3H domain"/>
    <property type="match status" value="1"/>
</dbReference>
<reference evidence="5 6" key="1">
    <citation type="submission" date="2020-08" db="EMBL/GenBank/DDBJ databases">
        <title>Genome sequence of Erysipelothrix inopinata DSM 15511T.</title>
        <authorList>
            <person name="Hyun D.-W."/>
            <person name="Bae J.-W."/>
        </authorList>
    </citation>
    <scope>NUCLEOTIDE SEQUENCE [LARGE SCALE GENOMIC DNA]</scope>
    <source>
        <strain evidence="5 6">DSM 15511</strain>
    </source>
</reference>
<name>A0A7G9S0F3_9FIRM</name>
<dbReference type="SMART" id="SM00393">
    <property type="entry name" value="R3H"/>
    <property type="match status" value="1"/>
</dbReference>
<dbReference type="InterPro" id="IPR038008">
    <property type="entry name" value="Jag_KH"/>
</dbReference>
<sequence>MEQYTAKSLDALLTQVAQEKHVDQSELVYYVIEEKTGFLGIGASVTAEVYALSEVKTFTEDYLKSFFDGFGLEVEVDVEQNNQNIKVTLNAENNAILIGKSGKSLEGINTLLRNAINAKFKRRFYVMVDINNYKTERYVKLKAMATRIAKTVQRTKVDASLDPMPNDERRVIHKELTNFPNVRTESEGKGRDRHLRIVYDANKE</sequence>
<dbReference type="InterPro" id="IPR015946">
    <property type="entry name" value="KH_dom-like_a/b"/>
</dbReference>
<evidence type="ECO:0000256" key="1">
    <source>
        <dbReference type="ARBA" id="ARBA00022884"/>
    </source>
</evidence>
<dbReference type="RefSeq" id="WP_187534530.1">
    <property type="nucleotide sequence ID" value="NZ_CBCSHU010000001.1"/>
</dbReference>
<dbReference type="InterPro" id="IPR039247">
    <property type="entry name" value="KhpB"/>
</dbReference>
<organism evidence="5 6">
    <name type="scientific">Erysipelothrix inopinata</name>
    <dbReference type="NCBI Taxonomy" id="225084"/>
    <lineage>
        <taxon>Bacteria</taxon>
        <taxon>Bacillati</taxon>
        <taxon>Bacillota</taxon>
        <taxon>Erysipelotrichia</taxon>
        <taxon>Erysipelotrichales</taxon>
        <taxon>Erysipelotrichaceae</taxon>
        <taxon>Erysipelothrix</taxon>
    </lineage>
</organism>
<dbReference type="InterPro" id="IPR034079">
    <property type="entry name" value="R3H_KhpB"/>
</dbReference>
<dbReference type="CDD" id="cd02414">
    <property type="entry name" value="KH-II_Jag"/>
    <property type="match status" value="1"/>
</dbReference>
<dbReference type="PANTHER" id="PTHR35800:SF1">
    <property type="entry name" value="RNA-BINDING PROTEIN KHPB"/>
    <property type="match status" value="1"/>
</dbReference>
<gene>
    <name evidence="5" type="ORF">H9L01_02885</name>
</gene>
<dbReference type="PROSITE" id="PS51061">
    <property type="entry name" value="R3H"/>
    <property type="match status" value="1"/>
</dbReference>
<dbReference type="CDD" id="cd02644">
    <property type="entry name" value="R3H_jag"/>
    <property type="match status" value="1"/>
</dbReference>
<keyword evidence="1 2" id="KW-0694">RNA-binding</keyword>
<feature type="domain" description="R3H" evidence="4">
    <location>
        <begin position="135"/>
        <end position="201"/>
    </location>
</feature>
<dbReference type="Gene3D" id="3.30.300.20">
    <property type="match status" value="1"/>
</dbReference>
<dbReference type="InterPro" id="IPR001374">
    <property type="entry name" value="R3H_dom"/>
</dbReference>
<dbReference type="PROSITE" id="PS50823">
    <property type="entry name" value="KH_TYPE_2"/>
    <property type="match status" value="1"/>
</dbReference>